<evidence type="ECO:0000256" key="1">
    <source>
        <dbReference type="ARBA" id="ARBA00004123"/>
    </source>
</evidence>
<evidence type="ECO:0000313" key="5">
    <source>
        <dbReference type="Proteomes" id="UP000264820"/>
    </source>
</evidence>
<evidence type="ECO:0000313" key="4">
    <source>
        <dbReference type="Ensembl" id="ENSHCOP00000017657.1"/>
    </source>
</evidence>
<comment type="subcellular location">
    <subcellularLocation>
        <location evidence="1">Nucleus</location>
    </subcellularLocation>
</comment>
<dbReference type="InterPro" id="IPR026097">
    <property type="entry name" value="S100PBP"/>
</dbReference>
<dbReference type="GO" id="GO:0005634">
    <property type="term" value="C:nucleus"/>
    <property type="evidence" value="ECO:0007669"/>
    <property type="project" value="UniProtKB-SubCell"/>
</dbReference>
<dbReference type="PANTHER" id="PTHR14455:SF0">
    <property type="entry name" value="S100P-BINDING PROTEIN"/>
    <property type="match status" value="1"/>
</dbReference>
<keyword evidence="3" id="KW-0539">Nucleus</keyword>
<dbReference type="Ensembl" id="ENSHCOT00000013238.1">
    <property type="protein sequence ID" value="ENSHCOP00000017657.1"/>
    <property type="gene ID" value="ENSHCOG00000001624.1"/>
</dbReference>
<reference evidence="4" key="1">
    <citation type="submission" date="2025-08" db="UniProtKB">
        <authorList>
            <consortium name="Ensembl"/>
        </authorList>
    </citation>
    <scope>IDENTIFICATION</scope>
</reference>
<keyword evidence="5" id="KW-1185">Reference proteome</keyword>
<dbReference type="Proteomes" id="UP000264820">
    <property type="component" value="Unplaced"/>
</dbReference>
<protein>
    <recommendedName>
        <fullName evidence="2">S100P-binding protein</fullName>
    </recommendedName>
</protein>
<organism evidence="4 5">
    <name type="scientific">Hippocampus comes</name>
    <name type="common">Tiger tail seahorse</name>
    <dbReference type="NCBI Taxonomy" id="109280"/>
    <lineage>
        <taxon>Eukaryota</taxon>
        <taxon>Metazoa</taxon>
        <taxon>Chordata</taxon>
        <taxon>Craniata</taxon>
        <taxon>Vertebrata</taxon>
        <taxon>Euteleostomi</taxon>
        <taxon>Actinopterygii</taxon>
        <taxon>Neopterygii</taxon>
        <taxon>Teleostei</taxon>
        <taxon>Neoteleostei</taxon>
        <taxon>Acanthomorphata</taxon>
        <taxon>Syngnathiaria</taxon>
        <taxon>Syngnathiformes</taxon>
        <taxon>Syngnathoidei</taxon>
        <taxon>Syngnathidae</taxon>
        <taxon>Hippocampus</taxon>
    </lineage>
</organism>
<dbReference type="Pfam" id="PF15427">
    <property type="entry name" value="S100PBPR"/>
    <property type="match status" value="1"/>
</dbReference>
<accession>A0A3Q2YVK0</accession>
<evidence type="ECO:0000256" key="3">
    <source>
        <dbReference type="ARBA" id="ARBA00023242"/>
    </source>
</evidence>
<dbReference type="AlphaFoldDB" id="A0A3Q2YVK0"/>
<dbReference type="PANTHER" id="PTHR14455">
    <property type="entry name" value="ASKOPOS"/>
    <property type="match status" value="1"/>
</dbReference>
<reference evidence="4" key="2">
    <citation type="submission" date="2025-09" db="UniProtKB">
        <authorList>
            <consortium name="Ensembl"/>
        </authorList>
    </citation>
    <scope>IDENTIFICATION</scope>
</reference>
<name>A0A3Q2YVK0_HIPCM</name>
<dbReference type="STRING" id="109280.ENSHCOP00000017657"/>
<dbReference type="GO" id="GO:0048306">
    <property type="term" value="F:calcium-dependent protein binding"/>
    <property type="evidence" value="ECO:0007669"/>
    <property type="project" value="InterPro"/>
</dbReference>
<proteinExistence type="predicted"/>
<sequence length="272" mass="31400">MPSKSSTFRHLKPLSAYGRAAFAERDRNKFPEPITNFKSDLFNNRATKRKLDDSIQDSYFETPAKKPEISCNVSRPDEDRFISHDSPLMGQTPHLGQSQASPFAKTRPIKLTTSESVSLEHVACKSRWEPCSLAGTDPCLSKYEVVPHHPVFESEVNKLLCLNLPEPFPILFLALFSRRVALNTEADWEREKQMYVQLVHKHLTVREMEGLLTQVVYDSSGRQWQHLSDLTRRNYRAHYVPKISLVEWQAKSLGTHKRFEKVQKIFERSSIS</sequence>
<evidence type="ECO:0000256" key="2">
    <source>
        <dbReference type="ARBA" id="ARBA00020595"/>
    </source>
</evidence>
<dbReference type="GeneTree" id="ENSGT00730000113981"/>